<accession>A0A6I4HXN8</accession>
<sequence>MSTKGSKVERHSVSNQPHELNYEAHKEGTSSDKLKETKKETGNQRNKIESKLKK</sequence>
<organism evidence="2 3">
    <name type="scientific">Mucilaginibacter ginkgonis</name>
    <dbReference type="NCBI Taxonomy" id="2682091"/>
    <lineage>
        <taxon>Bacteria</taxon>
        <taxon>Pseudomonadati</taxon>
        <taxon>Bacteroidota</taxon>
        <taxon>Sphingobacteriia</taxon>
        <taxon>Sphingobacteriales</taxon>
        <taxon>Sphingobacteriaceae</taxon>
        <taxon>Mucilaginibacter</taxon>
    </lineage>
</organism>
<feature type="compositionally biased region" description="Basic and acidic residues" evidence="1">
    <location>
        <begin position="20"/>
        <end position="54"/>
    </location>
</feature>
<keyword evidence="3" id="KW-1185">Reference proteome</keyword>
<dbReference type="KEGG" id="mgik:GO620_014840"/>
<gene>
    <name evidence="2" type="ORF">GO620_014840</name>
</gene>
<dbReference type="EMBL" id="CP066775">
    <property type="protein sequence ID" value="QQL49431.1"/>
    <property type="molecule type" value="Genomic_DNA"/>
</dbReference>
<dbReference type="RefSeq" id="WP_157524546.1">
    <property type="nucleotide sequence ID" value="NZ_CP066775.1"/>
</dbReference>
<dbReference type="Proteomes" id="UP000429232">
    <property type="component" value="Chromosome"/>
</dbReference>
<dbReference type="InterPro" id="IPR022037">
    <property type="entry name" value="DUF3606"/>
</dbReference>
<feature type="region of interest" description="Disordered" evidence="1">
    <location>
        <begin position="1"/>
        <end position="54"/>
    </location>
</feature>
<evidence type="ECO:0000313" key="3">
    <source>
        <dbReference type="Proteomes" id="UP000429232"/>
    </source>
</evidence>
<dbReference type="AlphaFoldDB" id="A0A6I4HXN8"/>
<reference evidence="2 3" key="1">
    <citation type="submission" date="2020-12" db="EMBL/GenBank/DDBJ databases">
        <title>HMF7856_wgs.fasta genome submission.</title>
        <authorList>
            <person name="Kang H."/>
            <person name="Kim H."/>
            <person name="Joh K."/>
        </authorList>
    </citation>
    <scope>NUCLEOTIDE SEQUENCE [LARGE SCALE GENOMIC DNA]</scope>
    <source>
        <strain evidence="2 3">HMF7856</strain>
    </source>
</reference>
<evidence type="ECO:0000313" key="2">
    <source>
        <dbReference type="EMBL" id="QQL49431.1"/>
    </source>
</evidence>
<protein>
    <submittedName>
        <fullName evidence="2">Uncharacterized protein</fullName>
    </submittedName>
</protein>
<proteinExistence type="predicted"/>
<evidence type="ECO:0000256" key="1">
    <source>
        <dbReference type="SAM" id="MobiDB-lite"/>
    </source>
</evidence>
<name>A0A6I4HXN8_9SPHI</name>
<dbReference type="Pfam" id="PF12244">
    <property type="entry name" value="DUF3606"/>
    <property type="match status" value="1"/>
</dbReference>
<feature type="compositionally biased region" description="Basic and acidic residues" evidence="1">
    <location>
        <begin position="1"/>
        <end position="12"/>
    </location>
</feature>